<organism evidence="8 9">
    <name type="scientific">Chryseobacterium angstadtii</name>
    <dbReference type="NCBI Taxonomy" id="558151"/>
    <lineage>
        <taxon>Bacteria</taxon>
        <taxon>Pseudomonadati</taxon>
        <taxon>Bacteroidota</taxon>
        <taxon>Flavobacteriia</taxon>
        <taxon>Flavobacteriales</taxon>
        <taxon>Weeksellaceae</taxon>
        <taxon>Chryseobacterium group</taxon>
        <taxon>Chryseobacterium</taxon>
    </lineage>
</organism>
<evidence type="ECO:0000256" key="1">
    <source>
        <dbReference type="ARBA" id="ARBA00004442"/>
    </source>
</evidence>
<dbReference type="EMBL" id="LFND01000006">
    <property type="protein sequence ID" value="KMQ60205.1"/>
    <property type="molecule type" value="Genomic_DNA"/>
</dbReference>
<dbReference type="GO" id="GO:0015288">
    <property type="term" value="F:porin activity"/>
    <property type="evidence" value="ECO:0007669"/>
    <property type="project" value="TreeGrafter"/>
</dbReference>
<dbReference type="Gene3D" id="1.20.1600.10">
    <property type="entry name" value="Outer membrane efflux proteins (OEP)"/>
    <property type="match status" value="1"/>
</dbReference>
<comment type="caution">
    <text evidence="8">The sequence shown here is derived from an EMBL/GenBank/DDBJ whole genome shotgun (WGS) entry which is preliminary data.</text>
</comment>
<evidence type="ECO:0000256" key="2">
    <source>
        <dbReference type="ARBA" id="ARBA00007613"/>
    </source>
</evidence>
<dbReference type="PANTHER" id="PTHR30026:SF20">
    <property type="entry name" value="OUTER MEMBRANE PROTEIN TOLC"/>
    <property type="match status" value="1"/>
</dbReference>
<dbReference type="Proteomes" id="UP000036261">
    <property type="component" value="Unassembled WGS sequence"/>
</dbReference>
<evidence type="ECO:0000256" key="4">
    <source>
        <dbReference type="ARBA" id="ARBA00022452"/>
    </source>
</evidence>
<protein>
    <recommendedName>
        <fullName evidence="10">Transporter</fullName>
    </recommendedName>
</protein>
<evidence type="ECO:0000256" key="5">
    <source>
        <dbReference type="ARBA" id="ARBA00022692"/>
    </source>
</evidence>
<dbReference type="InterPro" id="IPR051906">
    <property type="entry name" value="TolC-like"/>
</dbReference>
<name>A0A0J7KSP6_9FLAO</name>
<keyword evidence="4" id="KW-1134">Transmembrane beta strand</keyword>
<dbReference type="AlphaFoldDB" id="A0A0J7KSP6"/>
<dbReference type="OrthoDB" id="976750at2"/>
<sequence length="425" mass="48293">MIKKFISIISCWLLTFGYVQGQSLTLEECYRLAKENYPAVKKIDLVAKSADYTIRNANKKFLPQFNISGQATYQSQVVNYAELLGGSSSPLGVDFPTFSKDQYRIQGEVEQMLFDGGNTRFQNEITKANAQLQKQNVEVELYAINDRINSIFFSIFLLDAQLELNTLKIDNLQTQLDKTEAAYKYGTAYASDVNEIKAEIENTKSTNIDYQGNRSAFLKMLSIFIGKEVASSSELVKPEPVLLSETINRPELKTFDLQKSMYETQTKQLRSSYLPTFKAFFQGAYGRPTLNPVSNDFGAWYITGIRLNWSLGSLYTIKNQRAMYDLNSQTADADRETFIRNVKMDIAQQDENVRKYTEMMGQDEKTIALREAVTQSASAQLANGVITTHEYIQKINNENAAKQNLILHQIQLLQAQYNVKFKSGN</sequence>
<evidence type="ECO:0000256" key="6">
    <source>
        <dbReference type="ARBA" id="ARBA00023136"/>
    </source>
</evidence>
<comment type="similarity">
    <text evidence="2">Belongs to the outer membrane factor (OMF) (TC 1.B.17) family.</text>
</comment>
<accession>A0A0J7KSP6</accession>
<gene>
    <name evidence="8" type="ORF">ACM46_18450</name>
</gene>
<dbReference type="GO" id="GO:0009279">
    <property type="term" value="C:cell outer membrane"/>
    <property type="evidence" value="ECO:0007669"/>
    <property type="project" value="UniProtKB-SubCell"/>
</dbReference>
<evidence type="ECO:0000313" key="8">
    <source>
        <dbReference type="EMBL" id="KMQ60205.1"/>
    </source>
</evidence>
<evidence type="ECO:0000313" key="9">
    <source>
        <dbReference type="Proteomes" id="UP000036261"/>
    </source>
</evidence>
<evidence type="ECO:0000256" key="7">
    <source>
        <dbReference type="ARBA" id="ARBA00023237"/>
    </source>
</evidence>
<keyword evidence="6" id="KW-0472">Membrane</keyword>
<dbReference type="SUPFAM" id="SSF56954">
    <property type="entry name" value="Outer membrane efflux proteins (OEP)"/>
    <property type="match status" value="1"/>
</dbReference>
<dbReference type="InterPro" id="IPR003423">
    <property type="entry name" value="OMP_efflux"/>
</dbReference>
<dbReference type="PANTHER" id="PTHR30026">
    <property type="entry name" value="OUTER MEMBRANE PROTEIN TOLC"/>
    <property type="match status" value="1"/>
</dbReference>
<dbReference type="PATRIC" id="fig|558151.6.peg.3901"/>
<keyword evidence="5" id="KW-0812">Transmembrane</keyword>
<dbReference type="Pfam" id="PF02321">
    <property type="entry name" value="OEP"/>
    <property type="match status" value="1"/>
</dbReference>
<dbReference type="STRING" id="558151.ACM46_18450"/>
<keyword evidence="3" id="KW-0813">Transport</keyword>
<evidence type="ECO:0008006" key="10">
    <source>
        <dbReference type="Google" id="ProtNLM"/>
    </source>
</evidence>
<comment type="subcellular location">
    <subcellularLocation>
        <location evidence="1">Cell outer membrane</location>
    </subcellularLocation>
</comment>
<dbReference type="GO" id="GO:0015562">
    <property type="term" value="F:efflux transmembrane transporter activity"/>
    <property type="evidence" value="ECO:0007669"/>
    <property type="project" value="InterPro"/>
</dbReference>
<reference evidence="8 9" key="1">
    <citation type="journal article" date="2013" name="Int. J. Syst. Evol. Microbiol.">
        <title>Chryseobacterium angstadtii sp. nov., isolated from a newt tank.</title>
        <authorList>
            <person name="Kirk K.E."/>
            <person name="Hoffman J.A."/>
            <person name="Smith K.A."/>
            <person name="Strahan B.L."/>
            <person name="Failor K.C."/>
            <person name="Krebs J.E."/>
            <person name="Gale A.N."/>
            <person name="Do T.D."/>
            <person name="Sontag T.C."/>
            <person name="Batties A.M."/>
            <person name="Mistiszyn K."/>
            <person name="Newman J.D."/>
        </authorList>
    </citation>
    <scope>NUCLEOTIDE SEQUENCE [LARGE SCALE GENOMIC DNA]</scope>
    <source>
        <strain evidence="8 9">KM</strain>
    </source>
</reference>
<proteinExistence type="inferred from homology"/>
<evidence type="ECO:0000256" key="3">
    <source>
        <dbReference type="ARBA" id="ARBA00022448"/>
    </source>
</evidence>
<keyword evidence="7" id="KW-0998">Cell outer membrane</keyword>
<keyword evidence="9" id="KW-1185">Reference proteome</keyword>
<dbReference type="GO" id="GO:1990281">
    <property type="term" value="C:efflux pump complex"/>
    <property type="evidence" value="ECO:0007669"/>
    <property type="project" value="TreeGrafter"/>
</dbReference>